<evidence type="ECO:0000313" key="3">
    <source>
        <dbReference type="Proteomes" id="UP000241890"/>
    </source>
</evidence>
<gene>
    <name evidence="2" type="ORF">FCC1311_094602</name>
</gene>
<dbReference type="Proteomes" id="UP000241890">
    <property type="component" value="Unassembled WGS sequence"/>
</dbReference>
<keyword evidence="3" id="KW-1185">Reference proteome</keyword>
<dbReference type="AlphaFoldDB" id="A0A2R5GQS5"/>
<dbReference type="EMBL" id="BEYU01000149">
    <property type="protein sequence ID" value="GBG33236.1"/>
    <property type="molecule type" value="Genomic_DNA"/>
</dbReference>
<organism evidence="2 3">
    <name type="scientific">Hondaea fermentalgiana</name>
    <dbReference type="NCBI Taxonomy" id="2315210"/>
    <lineage>
        <taxon>Eukaryota</taxon>
        <taxon>Sar</taxon>
        <taxon>Stramenopiles</taxon>
        <taxon>Bigyra</taxon>
        <taxon>Labyrinthulomycetes</taxon>
        <taxon>Thraustochytrida</taxon>
        <taxon>Thraustochytriidae</taxon>
        <taxon>Hondaea</taxon>
    </lineage>
</organism>
<feature type="region of interest" description="Disordered" evidence="1">
    <location>
        <begin position="632"/>
        <end position="660"/>
    </location>
</feature>
<accession>A0A2R5GQS5</accession>
<dbReference type="InParanoid" id="A0A2R5GQS5"/>
<evidence type="ECO:0000256" key="1">
    <source>
        <dbReference type="SAM" id="MobiDB-lite"/>
    </source>
</evidence>
<proteinExistence type="predicted"/>
<protein>
    <submittedName>
        <fullName evidence="2">Uncharacterized protein</fullName>
    </submittedName>
</protein>
<feature type="region of interest" description="Disordered" evidence="1">
    <location>
        <begin position="1"/>
        <end position="55"/>
    </location>
</feature>
<evidence type="ECO:0000313" key="2">
    <source>
        <dbReference type="EMBL" id="GBG33236.1"/>
    </source>
</evidence>
<reference evidence="2 3" key="1">
    <citation type="submission" date="2017-12" db="EMBL/GenBank/DDBJ databases">
        <title>Sequencing, de novo assembly and annotation of complete genome of a new Thraustochytrid species, strain FCC1311.</title>
        <authorList>
            <person name="Sedici K."/>
            <person name="Godart F."/>
            <person name="Aiese Cigliano R."/>
            <person name="Sanseverino W."/>
            <person name="Barakat M."/>
            <person name="Ortet P."/>
            <person name="Marechal E."/>
            <person name="Cagnac O."/>
            <person name="Amato A."/>
        </authorList>
    </citation>
    <scope>NUCLEOTIDE SEQUENCE [LARGE SCALE GENOMIC DNA]</scope>
</reference>
<feature type="region of interest" description="Disordered" evidence="1">
    <location>
        <begin position="263"/>
        <end position="291"/>
    </location>
</feature>
<name>A0A2R5GQS5_9STRA</name>
<comment type="caution">
    <text evidence="2">The sequence shown here is derived from an EMBL/GenBank/DDBJ whole genome shotgun (WGS) entry which is preliminary data.</text>
</comment>
<sequence length="660" mass="72662">MDGEDFRESYATCKVEPEQDDDDDDDNNPSTKKESFNRDVYASRNKGGLMVDKSRPHGLTMRSRLRARTNTMYSHTFSRSLPTRFVLPNAAETMNERSLSNRSMLSDATEALGGSARSSFASQESALVPQGFKTNLRRNSLLDNGMCESSPRLLPRETRLRASLDSFEVAEASAPEELPNVKVELHADSTLATSLAFDGDFEPCDFVRLDSNVVAASDYNELESLCAPPAQELFVASAPIATDPFLGAPNFLEEPLAVTRSSSVGKRHLDGPAPFPPLETGLPFGESDTELGDENIETRNLNMQTNLDVLTSSSGQAGAAASGQAGAAASGQTGAVAAGRTGAAASGQTGAAASGQTGAVASGKAATTATLWILESVMKSMTTNVRGERDWEGARRRLETERGHNPQIMQDKRVGKGFKNSVKNLLHERRKRKQLEFWKTLQSKTDMRAALRDSIFKDTEKFPDDFVGPLAEYLHRQRVKPAPGSVLQWPLAAHRAFLDLALRQHRDVYGLRFHALHKDLFGTLLPPGEVEMAILSACDCESCRTAWALDECPNRATDAKALRLHWTRHKAGLLFEVLNAHMNLNGADMHAYLRENVPKLRGWKHDDIEDLLSQLHARNNCTVCRRSKRLCQRGGDPVARPFPEWEPRHRGSFSSEDDSK</sequence>
<feature type="compositionally biased region" description="Acidic residues" evidence="1">
    <location>
        <begin position="18"/>
        <end position="27"/>
    </location>
</feature>